<gene>
    <name evidence="1" type="ORF">GA0061099_102031</name>
</gene>
<organism evidence="1 2">
    <name type="scientific">Bradyrhizobium yuanmingense</name>
    <dbReference type="NCBI Taxonomy" id="108015"/>
    <lineage>
        <taxon>Bacteria</taxon>
        <taxon>Pseudomonadati</taxon>
        <taxon>Pseudomonadota</taxon>
        <taxon>Alphaproteobacteria</taxon>
        <taxon>Hyphomicrobiales</taxon>
        <taxon>Nitrobacteraceae</taxon>
        <taxon>Bradyrhizobium</taxon>
    </lineage>
</organism>
<evidence type="ECO:0000313" key="1">
    <source>
        <dbReference type="EMBL" id="SCB51642.1"/>
    </source>
</evidence>
<dbReference type="Proteomes" id="UP000183174">
    <property type="component" value="Unassembled WGS sequence"/>
</dbReference>
<protein>
    <submittedName>
        <fullName evidence="1">Uncharacterized protein</fullName>
    </submittedName>
</protein>
<name>A0A1C3XH95_9BRAD</name>
<sequence>SGAIARPNLRTNPKFSELRVEVVADLYQADRINIAHFRETKILRRIATSTDHFHGRWRRSRSSPYPFGGIDYRKKYAEGLCPEESRIHRPTELRWIERAIGPRR</sequence>
<feature type="non-terminal residue" evidence="1">
    <location>
        <position position="1"/>
    </location>
</feature>
<dbReference type="RefSeq" id="WP_167361696.1">
    <property type="nucleotide sequence ID" value="NZ_FMAE01000020.1"/>
</dbReference>
<reference evidence="1 2" key="1">
    <citation type="submission" date="2016-08" db="EMBL/GenBank/DDBJ databases">
        <authorList>
            <person name="Seilhamer J.J."/>
        </authorList>
    </citation>
    <scope>NUCLEOTIDE SEQUENCE [LARGE SCALE GENOMIC DNA]</scope>
    <source>
        <strain evidence="1 2">CCBAU 10071</strain>
    </source>
</reference>
<dbReference type="EMBL" id="FMAE01000020">
    <property type="protein sequence ID" value="SCB51642.1"/>
    <property type="molecule type" value="Genomic_DNA"/>
</dbReference>
<proteinExistence type="predicted"/>
<evidence type="ECO:0000313" key="2">
    <source>
        <dbReference type="Proteomes" id="UP000183174"/>
    </source>
</evidence>
<accession>A0A1C3XH95</accession>
<dbReference type="AlphaFoldDB" id="A0A1C3XH95"/>